<dbReference type="SUPFAM" id="SSF53743">
    <property type="entry name" value="FucI/AraA N-terminal and middle domains"/>
    <property type="match status" value="1"/>
</dbReference>
<keyword evidence="4" id="KW-1185">Reference proteome</keyword>
<dbReference type="PANTHER" id="PTHR36120">
    <property type="entry name" value="FUCOSE ISOMERASE"/>
    <property type="match status" value="1"/>
</dbReference>
<accession>A0ABS9X119</accession>
<keyword evidence="1" id="KW-0413">Isomerase</keyword>
<protein>
    <submittedName>
        <fullName evidence="3">Uncharacterized protein</fullName>
    </submittedName>
</protein>
<reference evidence="3" key="1">
    <citation type="submission" date="2022-01" db="EMBL/GenBank/DDBJ databases">
        <title>Colwellia maritima, isolated from seawater.</title>
        <authorList>
            <person name="Kristyanto S."/>
            <person name="Jung J."/>
            <person name="Jeon C.O."/>
        </authorList>
    </citation>
    <scope>NUCLEOTIDE SEQUENCE</scope>
    <source>
        <strain evidence="3">MSW7</strain>
    </source>
</reference>
<comment type="caution">
    <text evidence="3">The sequence shown here is derived from an EMBL/GenBank/DDBJ whole genome shotgun (WGS) entry which is preliminary data.</text>
</comment>
<evidence type="ECO:0000256" key="2">
    <source>
        <dbReference type="ARBA" id="ARBA00023277"/>
    </source>
</evidence>
<dbReference type="PANTHER" id="PTHR36120:SF1">
    <property type="entry name" value="L-FUCOSE ISOMERASE C-TERMINAL DOMAIN-CONTAINING PROTEIN"/>
    <property type="match status" value="1"/>
</dbReference>
<dbReference type="InterPro" id="IPR009015">
    <property type="entry name" value="Fucose_isomerase_N/cen_sf"/>
</dbReference>
<organism evidence="3 4">
    <name type="scientific">Colwellia maritima</name>
    <dbReference type="NCBI Taxonomy" id="2912588"/>
    <lineage>
        <taxon>Bacteria</taxon>
        <taxon>Pseudomonadati</taxon>
        <taxon>Pseudomonadota</taxon>
        <taxon>Gammaproteobacteria</taxon>
        <taxon>Alteromonadales</taxon>
        <taxon>Colwelliaceae</taxon>
        <taxon>Colwellia</taxon>
    </lineage>
</organism>
<evidence type="ECO:0000313" key="4">
    <source>
        <dbReference type="Proteomes" id="UP001139646"/>
    </source>
</evidence>
<dbReference type="Proteomes" id="UP001139646">
    <property type="component" value="Unassembled WGS sequence"/>
</dbReference>
<dbReference type="RefSeq" id="WP_242286209.1">
    <property type="nucleotide sequence ID" value="NZ_JAKKSL010000002.1"/>
</dbReference>
<gene>
    <name evidence="3" type="ORF">L3081_11365</name>
</gene>
<name>A0ABS9X119_9GAMM</name>
<evidence type="ECO:0000256" key="1">
    <source>
        <dbReference type="ARBA" id="ARBA00023235"/>
    </source>
</evidence>
<evidence type="ECO:0000313" key="3">
    <source>
        <dbReference type="EMBL" id="MCI2283891.1"/>
    </source>
</evidence>
<sequence length="240" mass="27063">MHFDWAKAKESFTEAVSETTQLIPKNAQLLHGTTPVQTKDDILAMLNDYKAVGVKGIIIYQASYIAGDLALAIATWLRENDMPILSWSHTEVTGGNLTANRFCGQNFLLNILSSMQIKYSWIFADLGSDELKTQLNRFARVVCAKAEMKYSKLLMIGGMRVPGFYDCELNEMSIARHFGLDIERIDIETIWQYSKKFDAEQVNPVVQKLINSPSCTQCQVNDNELFLSVRLGGNCRLYAC</sequence>
<proteinExistence type="predicted"/>
<dbReference type="EMBL" id="JAKKSL010000002">
    <property type="protein sequence ID" value="MCI2283891.1"/>
    <property type="molecule type" value="Genomic_DNA"/>
</dbReference>
<keyword evidence="2" id="KW-0119">Carbohydrate metabolism</keyword>